<proteinExistence type="predicted"/>
<evidence type="ECO:0000313" key="2">
    <source>
        <dbReference type="EMBL" id="GIY28295.1"/>
    </source>
</evidence>
<keyword evidence="3" id="KW-1185">Reference proteome</keyword>
<dbReference type="Proteomes" id="UP001054945">
    <property type="component" value="Unassembled WGS sequence"/>
</dbReference>
<name>A0AAV4S761_CAEEX</name>
<comment type="caution">
    <text evidence="2">The sequence shown here is derived from an EMBL/GenBank/DDBJ whole genome shotgun (WGS) entry which is preliminary data.</text>
</comment>
<organism evidence="2 3">
    <name type="scientific">Caerostris extrusa</name>
    <name type="common">Bark spider</name>
    <name type="synonym">Caerostris bankana</name>
    <dbReference type="NCBI Taxonomy" id="172846"/>
    <lineage>
        <taxon>Eukaryota</taxon>
        <taxon>Metazoa</taxon>
        <taxon>Ecdysozoa</taxon>
        <taxon>Arthropoda</taxon>
        <taxon>Chelicerata</taxon>
        <taxon>Arachnida</taxon>
        <taxon>Araneae</taxon>
        <taxon>Araneomorphae</taxon>
        <taxon>Entelegynae</taxon>
        <taxon>Araneoidea</taxon>
        <taxon>Araneidae</taxon>
        <taxon>Caerostris</taxon>
    </lineage>
</organism>
<accession>A0AAV4S761</accession>
<feature type="region of interest" description="Disordered" evidence="1">
    <location>
        <begin position="104"/>
        <end position="135"/>
    </location>
</feature>
<reference evidence="2 3" key="1">
    <citation type="submission" date="2021-06" db="EMBL/GenBank/DDBJ databases">
        <title>Caerostris extrusa draft genome.</title>
        <authorList>
            <person name="Kono N."/>
            <person name="Arakawa K."/>
        </authorList>
    </citation>
    <scope>NUCLEOTIDE SEQUENCE [LARGE SCALE GENOMIC DNA]</scope>
</reference>
<sequence length="135" mass="15518">MLWDTARLPTRKKCGLNVVKMRRCTAMTEKGAGPLEGWLVKRRDDDQRTERKKNKTEIWTATQFHSPDKHNNLLTEHRYSNDTTLWDTVTPDRKNAVEWCQNKALSSDDREGGCPLEGGVGSQQTDDDQRTGEKE</sequence>
<dbReference type="AlphaFoldDB" id="A0AAV4S761"/>
<evidence type="ECO:0000256" key="1">
    <source>
        <dbReference type="SAM" id="MobiDB-lite"/>
    </source>
</evidence>
<protein>
    <submittedName>
        <fullName evidence="2">Uncharacterized protein</fullName>
    </submittedName>
</protein>
<evidence type="ECO:0000313" key="3">
    <source>
        <dbReference type="Proteomes" id="UP001054945"/>
    </source>
</evidence>
<gene>
    <name evidence="2" type="ORF">CEXT_77911</name>
</gene>
<dbReference type="EMBL" id="BPLR01008930">
    <property type="protein sequence ID" value="GIY28295.1"/>
    <property type="molecule type" value="Genomic_DNA"/>
</dbReference>